<dbReference type="OrthoDB" id="389707at2"/>
<sequence>MAFNFEKDTDWIFTFCKTCWDYKKFVFDKPLDFSKAKKEPAVCTSCKKGQTINLKEAREYYHHLNDNNK</sequence>
<dbReference type="EMBL" id="CP046276">
    <property type="protein sequence ID" value="QGS52042.1"/>
    <property type="molecule type" value="Genomic_DNA"/>
</dbReference>
<gene>
    <name evidence="1" type="ORF">STABA_v1c06830</name>
</gene>
<dbReference type="Proteomes" id="UP000424468">
    <property type="component" value="Chromosome"/>
</dbReference>
<evidence type="ECO:0000313" key="2">
    <source>
        <dbReference type="Proteomes" id="UP000424468"/>
    </source>
</evidence>
<dbReference type="RefSeq" id="WP_156006607.1">
    <property type="nucleotide sequence ID" value="NZ_CP046276.1"/>
</dbReference>
<organism evidence="1 2">
    <name type="scientific">Spiroplasma tabanidicola</name>
    <dbReference type="NCBI Taxonomy" id="324079"/>
    <lineage>
        <taxon>Bacteria</taxon>
        <taxon>Bacillati</taxon>
        <taxon>Mycoplasmatota</taxon>
        <taxon>Mollicutes</taxon>
        <taxon>Entomoplasmatales</taxon>
        <taxon>Spiroplasmataceae</taxon>
        <taxon>Spiroplasma</taxon>
    </lineage>
</organism>
<keyword evidence="2" id="KW-1185">Reference proteome</keyword>
<name>A0A6I6CD34_9MOLU</name>
<proteinExistence type="predicted"/>
<reference evidence="1 2" key="1">
    <citation type="submission" date="2019-11" db="EMBL/GenBank/DDBJ databases">
        <title>Complete genome sequence of Spiroplasma tabanidicola TAUS-1 (DSM 22603).</title>
        <authorList>
            <person name="Huang C.-T."/>
            <person name="Lin Y.-C."/>
            <person name="Kuo C.-H."/>
        </authorList>
    </citation>
    <scope>NUCLEOTIDE SEQUENCE [LARGE SCALE GENOMIC DNA]</scope>
    <source>
        <strain evidence="1 2">TAUS-1</strain>
    </source>
</reference>
<dbReference type="AlphaFoldDB" id="A0A6I6CD34"/>
<protein>
    <submittedName>
        <fullName evidence="1">Uncharacterized protein</fullName>
    </submittedName>
</protein>
<accession>A0A6I6CD34</accession>
<dbReference type="KEGG" id="stab:STABA_v1c06830"/>
<evidence type="ECO:0000313" key="1">
    <source>
        <dbReference type="EMBL" id="QGS52042.1"/>
    </source>
</evidence>